<dbReference type="InterPro" id="IPR016181">
    <property type="entry name" value="Acyl_CoA_acyltransferase"/>
</dbReference>
<dbReference type="RefSeq" id="WP_248823716.1">
    <property type="nucleotide sequence ID" value="NZ_JALKFT010000004.1"/>
</dbReference>
<organism evidence="4 5">
    <name type="scientific">Frankia umida</name>
    <dbReference type="NCBI Taxonomy" id="573489"/>
    <lineage>
        <taxon>Bacteria</taxon>
        <taxon>Bacillati</taxon>
        <taxon>Actinomycetota</taxon>
        <taxon>Actinomycetes</taxon>
        <taxon>Frankiales</taxon>
        <taxon>Frankiaceae</taxon>
        <taxon>Frankia</taxon>
    </lineage>
</organism>
<reference evidence="4 5" key="1">
    <citation type="submission" date="2022-04" db="EMBL/GenBank/DDBJ databases">
        <title>Genome diversity in the genus Frankia.</title>
        <authorList>
            <person name="Carlos-Shanley C."/>
            <person name="Hahn D."/>
        </authorList>
    </citation>
    <scope>NUCLEOTIDE SEQUENCE [LARGE SCALE GENOMIC DNA]</scope>
    <source>
        <strain evidence="4 5">Ag45/Mut15</strain>
    </source>
</reference>
<protein>
    <submittedName>
        <fullName evidence="4">GNAT family N-acetyltransferase</fullName>
        <ecNumber evidence="4">2.3.1.-</ecNumber>
    </submittedName>
</protein>
<dbReference type="PANTHER" id="PTHR43420:SF3">
    <property type="entry name" value="N-ACETYLTRANSFERASE DOMAIN-CONTAINING PROTEIN"/>
    <property type="match status" value="1"/>
</dbReference>
<comment type="caution">
    <text evidence="4">The sequence shown here is derived from an EMBL/GenBank/DDBJ whole genome shotgun (WGS) entry which is preliminary data.</text>
</comment>
<evidence type="ECO:0000313" key="4">
    <source>
        <dbReference type="EMBL" id="MCK9875251.1"/>
    </source>
</evidence>
<dbReference type="PANTHER" id="PTHR43420">
    <property type="entry name" value="ACETYLTRANSFERASE"/>
    <property type="match status" value="1"/>
</dbReference>
<dbReference type="CDD" id="cd04301">
    <property type="entry name" value="NAT_SF"/>
    <property type="match status" value="1"/>
</dbReference>
<dbReference type="EC" id="2.3.1.-" evidence="4"/>
<dbReference type="Gene3D" id="3.40.630.30">
    <property type="match status" value="1"/>
</dbReference>
<evidence type="ECO:0000313" key="5">
    <source>
        <dbReference type="Proteomes" id="UP001201873"/>
    </source>
</evidence>
<evidence type="ECO:0000256" key="2">
    <source>
        <dbReference type="ARBA" id="ARBA00023315"/>
    </source>
</evidence>
<dbReference type="InterPro" id="IPR050680">
    <property type="entry name" value="YpeA/RimI_acetyltransf"/>
</dbReference>
<dbReference type="PROSITE" id="PS51186">
    <property type="entry name" value="GNAT"/>
    <property type="match status" value="1"/>
</dbReference>
<dbReference type="GO" id="GO:0016746">
    <property type="term" value="F:acyltransferase activity"/>
    <property type="evidence" value="ECO:0007669"/>
    <property type="project" value="UniProtKB-KW"/>
</dbReference>
<dbReference type="InterPro" id="IPR000182">
    <property type="entry name" value="GNAT_dom"/>
</dbReference>
<keyword evidence="1 4" id="KW-0808">Transferase</keyword>
<dbReference type="EMBL" id="JALKFT010000004">
    <property type="protein sequence ID" value="MCK9875251.1"/>
    <property type="molecule type" value="Genomic_DNA"/>
</dbReference>
<keyword evidence="5" id="KW-1185">Reference proteome</keyword>
<evidence type="ECO:0000259" key="3">
    <source>
        <dbReference type="PROSITE" id="PS51186"/>
    </source>
</evidence>
<accession>A0ABT0JUN9</accession>
<evidence type="ECO:0000256" key="1">
    <source>
        <dbReference type="ARBA" id="ARBA00022679"/>
    </source>
</evidence>
<feature type="domain" description="N-acetyltransferase" evidence="3">
    <location>
        <begin position="96"/>
        <end position="227"/>
    </location>
</feature>
<gene>
    <name evidence="4" type="ORF">MXD59_05555</name>
</gene>
<dbReference type="Pfam" id="PF08445">
    <property type="entry name" value="FR47"/>
    <property type="match status" value="1"/>
</dbReference>
<proteinExistence type="predicted"/>
<keyword evidence="2 4" id="KW-0012">Acyltransferase</keyword>
<sequence>MSHPLENPVRAALLGPQAHLAERHGAVLRFPPDVCPFLGLPDEPDLAAWHDAAHLLGPGALILYTLDATPPPGWEVNGIGTGVQMIDVSMRAAPDPEAVRLTAADVPEMLDLVARAKPGPFLPRTIEMGTYLGVRQGGTLVAMAGERMHPPGWTEISAVCTDPAQRGQGLAGRLVRAVAAGIRARGERPFLHTLADNTNAIRLYERLGFEIRRTVAFRAVRIPVSAPAPRPSEADEPVA</sequence>
<name>A0ABT0JUN9_9ACTN</name>
<dbReference type="SUPFAM" id="SSF55729">
    <property type="entry name" value="Acyl-CoA N-acyltransferases (Nat)"/>
    <property type="match status" value="1"/>
</dbReference>
<dbReference type="InterPro" id="IPR013653">
    <property type="entry name" value="GCN5-like_dom"/>
</dbReference>
<dbReference type="Proteomes" id="UP001201873">
    <property type="component" value="Unassembled WGS sequence"/>
</dbReference>